<keyword evidence="2" id="KW-0238">DNA-binding</keyword>
<dbReference type="PANTHER" id="PTHR43280:SF32">
    <property type="entry name" value="TRANSCRIPTIONAL REGULATORY PROTEIN"/>
    <property type="match status" value="1"/>
</dbReference>
<keyword evidence="6" id="KW-1185">Reference proteome</keyword>
<proteinExistence type="predicted"/>
<dbReference type="AlphaFoldDB" id="A0A917MTM2"/>
<keyword evidence="1" id="KW-0805">Transcription regulation</keyword>
<evidence type="ECO:0000313" key="5">
    <source>
        <dbReference type="EMBL" id="GGH63355.1"/>
    </source>
</evidence>
<sequence>MSLPITKQPAFFSIHPLTEKATTTSTNNTKDEIIEMFLVLNGKAVVHDKEIRVLLNSNHLYCTSASRNCQTHIEKESEGYIIRFSRTLLYSSDGEFNYSCFSAFQTLVLTGKVMQIEDPFLKESKKLCEMMMQEFSHEHDFKMPMLSAFLNIFLFHMMRKINNYLCHTDVSFRFALVNQFNLLVEQHFKTNKKVSDYAALLSITPNHLNDTIRRATGQSAGNLIRQRIVLEAVRQARLTGATMKEVAYSLGFNDNAHFSKFFKKTAGRNFTEIKKYLFNKTIVSIPQTTI</sequence>
<dbReference type="SMART" id="SM00342">
    <property type="entry name" value="HTH_ARAC"/>
    <property type="match status" value="1"/>
</dbReference>
<name>A0A917MTM2_9BACT</name>
<keyword evidence="3" id="KW-0804">Transcription</keyword>
<gene>
    <name evidence="5" type="ORF">GCM10011379_14150</name>
</gene>
<dbReference type="PANTHER" id="PTHR43280">
    <property type="entry name" value="ARAC-FAMILY TRANSCRIPTIONAL REGULATOR"/>
    <property type="match status" value="1"/>
</dbReference>
<evidence type="ECO:0000256" key="1">
    <source>
        <dbReference type="ARBA" id="ARBA00023015"/>
    </source>
</evidence>
<dbReference type="Proteomes" id="UP000627292">
    <property type="component" value="Unassembled WGS sequence"/>
</dbReference>
<dbReference type="InterPro" id="IPR018060">
    <property type="entry name" value="HTH_AraC"/>
</dbReference>
<accession>A0A917MTM2</accession>
<evidence type="ECO:0000313" key="6">
    <source>
        <dbReference type="Proteomes" id="UP000627292"/>
    </source>
</evidence>
<dbReference type="EMBL" id="BMIB01000002">
    <property type="protein sequence ID" value="GGH63355.1"/>
    <property type="molecule type" value="Genomic_DNA"/>
</dbReference>
<organism evidence="5 6">
    <name type="scientific">Filimonas zeae</name>
    <dbReference type="NCBI Taxonomy" id="1737353"/>
    <lineage>
        <taxon>Bacteria</taxon>
        <taxon>Pseudomonadati</taxon>
        <taxon>Bacteroidota</taxon>
        <taxon>Chitinophagia</taxon>
        <taxon>Chitinophagales</taxon>
        <taxon>Chitinophagaceae</taxon>
        <taxon>Filimonas</taxon>
    </lineage>
</organism>
<dbReference type="GO" id="GO:0043565">
    <property type="term" value="F:sequence-specific DNA binding"/>
    <property type="evidence" value="ECO:0007669"/>
    <property type="project" value="InterPro"/>
</dbReference>
<dbReference type="Pfam" id="PF12833">
    <property type="entry name" value="HTH_18"/>
    <property type="match status" value="1"/>
</dbReference>
<comment type="caution">
    <text evidence="5">The sequence shown here is derived from an EMBL/GenBank/DDBJ whole genome shotgun (WGS) entry which is preliminary data.</text>
</comment>
<feature type="domain" description="HTH araC/xylS-type" evidence="4">
    <location>
        <begin position="178"/>
        <end position="276"/>
    </location>
</feature>
<evidence type="ECO:0000256" key="3">
    <source>
        <dbReference type="ARBA" id="ARBA00023163"/>
    </source>
</evidence>
<dbReference type="RefSeq" id="WP_188951328.1">
    <property type="nucleotide sequence ID" value="NZ_BMIB01000002.1"/>
</dbReference>
<dbReference type="GO" id="GO:0003700">
    <property type="term" value="F:DNA-binding transcription factor activity"/>
    <property type="evidence" value="ECO:0007669"/>
    <property type="project" value="InterPro"/>
</dbReference>
<dbReference type="InterPro" id="IPR009057">
    <property type="entry name" value="Homeodomain-like_sf"/>
</dbReference>
<evidence type="ECO:0000259" key="4">
    <source>
        <dbReference type="PROSITE" id="PS01124"/>
    </source>
</evidence>
<dbReference type="Gene3D" id="1.10.10.60">
    <property type="entry name" value="Homeodomain-like"/>
    <property type="match status" value="1"/>
</dbReference>
<reference evidence="5" key="1">
    <citation type="journal article" date="2014" name="Int. J. Syst. Evol. Microbiol.">
        <title>Complete genome sequence of Corynebacterium casei LMG S-19264T (=DSM 44701T), isolated from a smear-ripened cheese.</title>
        <authorList>
            <consortium name="US DOE Joint Genome Institute (JGI-PGF)"/>
            <person name="Walter F."/>
            <person name="Albersmeier A."/>
            <person name="Kalinowski J."/>
            <person name="Ruckert C."/>
        </authorList>
    </citation>
    <scope>NUCLEOTIDE SEQUENCE</scope>
    <source>
        <strain evidence="5">CGMCC 1.15290</strain>
    </source>
</reference>
<dbReference type="SUPFAM" id="SSF46689">
    <property type="entry name" value="Homeodomain-like"/>
    <property type="match status" value="1"/>
</dbReference>
<evidence type="ECO:0000256" key="2">
    <source>
        <dbReference type="ARBA" id="ARBA00023125"/>
    </source>
</evidence>
<reference evidence="5" key="2">
    <citation type="submission" date="2020-09" db="EMBL/GenBank/DDBJ databases">
        <authorList>
            <person name="Sun Q."/>
            <person name="Zhou Y."/>
        </authorList>
    </citation>
    <scope>NUCLEOTIDE SEQUENCE</scope>
    <source>
        <strain evidence="5">CGMCC 1.15290</strain>
    </source>
</reference>
<dbReference type="PROSITE" id="PS01124">
    <property type="entry name" value="HTH_ARAC_FAMILY_2"/>
    <property type="match status" value="1"/>
</dbReference>
<protein>
    <recommendedName>
        <fullName evidence="4">HTH araC/xylS-type domain-containing protein</fullName>
    </recommendedName>
</protein>